<proteinExistence type="predicted"/>
<evidence type="ECO:0000313" key="3">
    <source>
        <dbReference type="Proteomes" id="UP001160148"/>
    </source>
</evidence>
<dbReference type="Proteomes" id="UP001160148">
    <property type="component" value="Unassembled WGS sequence"/>
</dbReference>
<gene>
    <name evidence="2" type="ORF">MEUPH1_LOCUS9668</name>
</gene>
<keyword evidence="1" id="KW-0812">Transmembrane</keyword>
<sequence length="97" mass="11264">MPPLSLWDPRNAVLSWTNETCLRVKDTPKAREQSWFKGVFAEASQTQGLKRVLQDIENNKAEKHSKNRQFKKIIFIHKCLKILLLLCLITNCLLNNS</sequence>
<accession>A0AAV0WCQ7</accession>
<dbReference type="AlphaFoldDB" id="A0AAV0WCQ7"/>
<name>A0AAV0WCQ7_9HEMI</name>
<feature type="transmembrane region" description="Helical" evidence="1">
    <location>
        <begin position="73"/>
        <end position="94"/>
    </location>
</feature>
<protein>
    <submittedName>
        <fullName evidence="2">Uncharacterized protein</fullName>
    </submittedName>
</protein>
<dbReference type="EMBL" id="CARXXK010000002">
    <property type="protein sequence ID" value="CAI6353559.1"/>
    <property type="molecule type" value="Genomic_DNA"/>
</dbReference>
<reference evidence="2 3" key="1">
    <citation type="submission" date="2023-01" db="EMBL/GenBank/DDBJ databases">
        <authorList>
            <person name="Whitehead M."/>
        </authorList>
    </citation>
    <scope>NUCLEOTIDE SEQUENCE [LARGE SCALE GENOMIC DNA]</scope>
</reference>
<keyword evidence="3" id="KW-1185">Reference proteome</keyword>
<keyword evidence="1" id="KW-1133">Transmembrane helix</keyword>
<keyword evidence="1" id="KW-0472">Membrane</keyword>
<comment type="caution">
    <text evidence="2">The sequence shown here is derived from an EMBL/GenBank/DDBJ whole genome shotgun (WGS) entry which is preliminary data.</text>
</comment>
<evidence type="ECO:0000256" key="1">
    <source>
        <dbReference type="SAM" id="Phobius"/>
    </source>
</evidence>
<organism evidence="2 3">
    <name type="scientific">Macrosiphum euphorbiae</name>
    <name type="common">potato aphid</name>
    <dbReference type="NCBI Taxonomy" id="13131"/>
    <lineage>
        <taxon>Eukaryota</taxon>
        <taxon>Metazoa</taxon>
        <taxon>Ecdysozoa</taxon>
        <taxon>Arthropoda</taxon>
        <taxon>Hexapoda</taxon>
        <taxon>Insecta</taxon>
        <taxon>Pterygota</taxon>
        <taxon>Neoptera</taxon>
        <taxon>Paraneoptera</taxon>
        <taxon>Hemiptera</taxon>
        <taxon>Sternorrhyncha</taxon>
        <taxon>Aphidomorpha</taxon>
        <taxon>Aphidoidea</taxon>
        <taxon>Aphididae</taxon>
        <taxon>Macrosiphini</taxon>
        <taxon>Macrosiphum</taxon>
    </lineage>
</organism>
<evidence type="ECO:0000313" key="2">
    <source>
        <dbReference type="EMBL" id="CAI6353559.1"/>
    </source>
</evidence>